<gene>
    <name evidence="6" type="primary">LOC109124964</name>
</gene>
<keyword evidence="5" id="KW-1185">Reference proteome</keyword>
<accession>A0ABM1QL87</accession>
<feature type="domain" description="NB-ARC" evidence="3">
    <location>
        <begin position="8"/>
        <end position="88"/>
    </location>
</feature>
<dbReference type="PRINTS" id="PR00364">
    <property type="entry name" value="DISEASERSIST"/>
</dbReference>
<reference evidence="6" key="2">
    <citation type="submission" date="2025-08" db="UniProtKB">
        <authorList>
            <consortium name="RefSeq"/>
        </authorList>
    </citation>
    <scope>IDENTIFICATION</scope>
    <source>
        <tissue evidence="6">Leaf</tissue>
    </source>
</reference>
<evidence type="ECO:0000259" key="3">
    <source>
        <dbReference type="Pfam" id="PF00931"/>
    </source>
</evidence>
<name>A0ABM1QL87_CAMSA</name>
<protein>
    <submittedName>
        <fullName evidence="6">Disease resistance protein RML1B-like</fullName>
    </submittedName>
</protein>
<sequence length="205" mass="23178">MKIHHLGAIKEWLHNQRVLIVLDDVDDLEQLEVLAKESSWFGPGSRIIITLKDKSILKAHGINDIYHVDYPCGREALEILCLSAFKQNSPLDGFEELARKVVELCGNLPLALRVVGSSFYGESGDEWRSRLYGIETNFDRKIENVLRVGYDKLPERHQSLFLHIACFFNHKSHVDYVTSMLADSTLDVENGLKTLAARSLVSTNG</sequence>
<dbReference type="InterPro" id="IPR044974">
    <property type="entry name" value="Disease_R_plants"/>
</dbReference>
<evidence type="ECO:0000256" key="1">
    <source>
        <dbReference type="ARBA" id="ARBA00022614"/>
    </source>
</evidence>
<dbReference type="Pfam" id="PF00931">
    <property type="entry name" value="NB-ARC"/>
    <property type="match status" value="1"/>
</dbReference>
<organism evidence="5 6">
    <name type="scientific">Camelina sativa</name>
    <name type="common">False flax</name>
    <name type="synonym">Myagrum sativum</name>
    <dbReference type="NCBI Taxonomy" id="90675"/>
    <lineage>
        <taxon>Eukaryota</taxon>
        <taxon>Viridiplantae</taxon>
        <taxon>Streptophyta</taxon>
        <taxon>Embryophyta</taxon>
        <taxon>Tracheophyta</taxon>
        <taxon>Spermatophyta</taxon>
        <taxon>Magnoliopsida</taxon>
        <taxon>eudicotyledons</taxon>
        <taxon>Gunneridae</taxon>
        <taxon>Pentapetalae</taxon>
        <taxon>rosids</taxon>
        <taxon>malvids</taxon>
        <taxon>Brassicales</taxon>
        <taxon>Brassicaceae</taxon>
        <taxon>Camelineae</taxon>
        <taxon>Camelina</taxon>
    </lineage>
</organism>
<dbReference type="InterPro" id="IPR027417">
    <property type="entry name" value="P-loop_NTPase"/>
</dbReference>
<evidence type="ECO:0000313" key="5">
    <source>
        <dbReference type="Proteomes" id="UP000694864"/>
    </source>
</evidence>
<dbReference type="Gene3D" id="3.40.50.300">
    <property type="entry name" value="P-loop containing nucleotide triphosphate hydrolases"/>
    <property type="match status" value="1"/>
</dbReference>
<keyword evidence="1" id="KW-0433">Leucine-rich repeat</keyword>
<dbReference type="Pfam" id="PF23282">
    <property type="entry name" value="WHD_ROQ1"/>
    <property type="match status" value="1"/>
</dbReference>
<dbReference type="Proteomes" id="UP000694864">
    <property type="component" value="Chromosome 11"/>
</dbReference>
<dbReference type="InterPro" id="IPR042197">
    <property type="entry name" value="Apaf_helical"/>
</dbReference>
<evidence type="ECO:0000313" key="6">
    <source>
        <dbReference type="RefSeq" id="XP_019087525.1"/>
    </source>
</evidence>
<dbReference type="PANTHER" id="PTHR11017:SF542">
    <property type="entry name" value="DISEASE RESISTANCE PROTEIN (TIR-NBS-LRR CLASS) FAMILY"/>
    <property type="match status" value="1"/>
</dbReference>
<keyword evidence="2" id="KW-0677">Repeat</keyword>
<dbReference type="GeneID" id="109124964"/>
<proteinExistence type="predicted"/>
<reference evidence="5" key="1">
    <citation type="journal article" date="2014" name="Nat. Commun.">
        <title>The emerging biofuel crop Camelina sativa retains a highly undifferentiated hexaploid genome structure.</title>
        <authorList>
            <person name="Kagale S."/>
            <person name="Koh C."/>
            <person name="Nixon J."/>
            <person name="Bollina V."/>
            <person name="Clarke W.E."/>
            <person name="Tuteja R."/>
            <person name="Spillane C."/>
            <person name="Robinson S.J."/>
            <person name="Links M.G."/>
            <person name="Clarke C."/>
            <person name="Higgins E.E."/>
            <person name="Huebert T."/>
            <person name="Sharpe A.G."/>
            <person name="Parkin I.A."/>
        </authorList>
    </citation>
    <scope>NUCLEOTIDE SEQUENCE [LARGE SCALE GENOMIC DNA]</scope>
    <source>
        <strain evidence="5">cv. DH55</strain>
    </source>
</reference>
<evidence type="ECO:0000256" key="2">
    <source>
        <dbReference type="ARBA" id="ARBA00022737"/>
    </source>
</evidence>
<dbReference type="Gene3D" id="1.10.8.430">
    <property type="entry name" value="Helical domain of apoptotic protease-activating factors"/>
    <property type="match status" value="1"/>
</dbReference>
<evidence type="ECO:0000259" key="4">
    <source>
        <dbReference type="Pfam" id="PF23282"/>
    </source>
</evidence>
<dbReference type="InterPro" id="IPR058192">
    <property type="entry name" value="WHD_ROQ1-like"/>
</dbReference>
<dbReference type="SUPFAM" id="SSF52540">
    <property type="entry name" value="P-loop containing nucleoside triphosphate hydrolases"/>
    <property type="match status" value="1"/>
</dbReference>
<dbReference type="PANTHER" id="PTHR11017">
    <property type="entry name" value="LEUCINE-RICH REPEAT-CONTAINING PROTEIN"/>
    <property type="match status" value="1"/>
</dbReference>
<feature type="domain" description="Disease resistance protein Roq1-like winged-helix" evidence="4">
    <location>
        <begin position="155"/>
        <end position="203"/>
    </location>
</feature>
<dbReference type="RefSeq" id="XP_019087525.1">
    <property type="nucleotide sequence ID" value="XM_019231980.1"/>
</dbReference>
<dbReference type="InterPro" id="IPR002182">
    <property type="entry name" value="NB-ARC"/>
</dbReference>